<dbReference type="PROSITE" id="PS01209">
    <property type="entry name" value="LDLRA_1"/>
    <property type="match status" value="3"/>
</dbReference>
<dbReference type="Pfam" id="PF00057">
    <property type="entry name" value="Ldl_recept_a"/>
    <property type="match status" value="4"/>
</dbReference>
<evidence type="ECO:0000256" key="7">
    <source>
        <dbReference type="ARBA" id="ARBA00023170"/>
    </source>
</evidence>
<feature type="domain" description="RNase H type-1" evidence="11">
    <location>
        <begin position="390"/>
        <end position="517"/>
    </location>
</feature>
<evidence type="ECO:0000256" key="1">
    <source>
        <dbReference type="ARBA" id="ARBA00004167"/>
    </source>
</evidence>
<feature type="signal peptide" evidence="10">
    <location>
        <begin position="1"/>
        <end position="23"/>
    </location>
</feature>
<dbReference type="OrthoDB" id="9990982at2759"/>
<dbReference type="PROSITE" id="PS50068">
    <property type="entry name" value="LDLRA_2"/>
    <property type="match status" value="4"/>
</dbReference>
<evidence type="ECO:0000256" key="4">
    <source>
        <dbReference type="ARBA" id="ARBA00022989"/>
    </source>
</evidence>
<feature type="disulfide bond" evidence="9">
    <location>
        <begin position="49"/>
        <end position="64"/>
    </location>
</feature>
<comment type="subcellular location">
    <subcellularLocation>
        <location evidence="1">Membrane</location>
        <topology evidence="1">Single-pass membrane protein</topology>
    </subcellularLocation>
</comment>
<evidence type="ECO:0000256" key="10">
    <source>
        <dbReference type="SAM" id="SignalP"/>
    </source>
</evidence>
<dbReference type="SUPFAM" id="SSF57424">
    <property type="entry name" value="LDL receptor-like module"/>
    <property type="match status" value="4"/>
</dbReference>
<name>A0A4Y2J8T7_ARAVE</name>
<evidence type="ECO:0000256" key="8">
    <source>
        <dbReference type="ARBA" id="ARBA00023180"/>
    </source>
</evidence>
<keyword evidence="3" id="KW-0677">Repeat</keyword>
<dbReference type="SUPFAM" id="SSF53098">
    <property type="entry name" value="Ribonuclease H-like"/>
    <property type="match status" value="1"/>
</dbReference>
<dbReference type="Pfam" id="PF00075">
    <property type="entry name" value="RNase_H"/>
    <property type="match status" value="1"/>
</dbReference>
<protein>
    <submittedName>
        <fullName evidence="12">Sortilin-related receptor</fullName>
    </submittedName>
</protein>
<keyword evidence="4" id="KW-1133">Transmembrane helix</keyword>
<keyword evidence="13" id="KW-1185">Reference proteome</keyword>
<comment type="caution">
    <text evidence="9">Lacks conserved residue(s) required for the propagation of feature annotation.</text>
</comment>
<dbReference type="GO" id="GO:0003676">
    <property type="term" value="F:nucleic acid binding"/>
    <property type="evidence" value="ECO:0007669"/>
    <property type="project" value="InterPro"/>
</dbReference>
<feature type="disulfide bond" evidence="9">
    <location>
        <begin position="30"/>
        <end position="42"/>
    </location>
</feature>
<evidence type="ECO:0000313" key="12">
    <source>
        <dbReference type="EMBL" id="GBM85672.1"/>
    </source>
</evidence>
<evidence type="ECO:0000313" key="13">
    <source>
        <dbReference type="Proteomes" id="UP000499080"/>
    </source>
</evidence>
<evidence type="ECO:0000256" key="3">
    <source>
        <dbReference type="ARBA" id="ARBA00022737"/>
    </source>
</evidence>
<dbReference type="CDD" id="cd09276">
    <property type="entry name" value="Rnase_HI_RT_non_LTR"/>
    <property type="match status" value="1"/>
</dbReference>
<dbReference type="PANTHER" id="PTHR22722">
    <property type="entry name" value="LOW-DENSITY LIPOPROTEIN RECEPTOR-RELATED PROTEIN 2-RELATED"/>
    <property type="match status" value="1"/>
</dbReference>
<dbReference type="Proteomes" id="UP000499080">
    <property type="component" value="Unassembled WGS sequence"/>
</dbReference>
<dbReference type="InterPro" id="IPR036055">
    <property type="entry name" value="LDL_receptor-like_sf"/>
</dbReference>
<dbReference type="Gene3D" id="4.10.1220.10">
    <property type="entry name" value="EGF-type module"/>
    <property type="match status" value="1"/>
</dbReference>
<dbReference type="InterPro" id="IPR023415">
    <property type="entry name" value="LDLR_class-A_CS"/>
</dbReference>
<evidence type="ECO:0000256" key="6">
    <source>
        <dbReference type="ARBA" id="ARBA00023157"/>
    </source>
</evidence>
<keyword evidence="10" id="KW-0732">Signal</keyword>
<dbReference type="InterPro" id="IPR051221">
    <property type="entry name" value="LDLR-related"/>
</dbReference>
<dbReference type="GO" id="GO:0042562">
    <property type="term" value="F:hormone binding"/>
    <property type="evidence" value="ECO:0007669"/>
    <property type="project" value="TreeGrafter"/>
</dbReference>
<feature type="disulfide bond" evidence="9">
    <location>
        <begin position="175"/>
        <end position="190"/>
    </location>
</feature>
<evidence type="ECO:0000256" key="5">
    <source>
        <dbReference type="ARBA" id="ARBA00023136"/>
    </source>
</evidence>
<feature type="chain" id="PRO_5021237152" evidence="10">
    <location>
        <begin position="24"/>
        <end position="542"/>
    </location>
</feature>
<dbReference type="Gene3D" id="4.10.400.10">
    <property type="entry name" value="Low-density Lipoprotein Receptor"/>
    <property type="match status" value="3"/>
</dbReference>
<evidence type="ECO:0000256" key="9">
    <source>
        <dbReference type="PROSITE-ProRule" id="PRU00124"/>
    </source>
</evidence>
<dbReference type="CDD" id="cd00112">
    <property type="entry name" value="LDLa"/>
    <property type="match status" value="3"/>
</dbReference>
<dbReference type="PRINTS" id="PR00261">
    <property type="entry name" value="LDLRECEPTOR"/>
</dbReference>
<keyword evidence="8" id="KW-0325">Glycoprotein</keyword>
<dbReference type="EMBL" id="BGPR01003254">
    <property type="protein sequence ID" value="GBM85672.1"/>
    <property type="molecule type" value="Genomic_DNA"/>
</dbReference>
<feature type="disulfide bond" evidence="9">
    <location>
        <begin position="92"/>
        <end position="107"/>
    </location>
</feature>
<gene>
    <name evidence="12" type="primary">SORL1_6</name>
    <name evidence="12" type="ORF">AVEN_55190_1</name>
</gene>
<evidence type="ECO:0000256" key="2">
    <source>
        <dbReference type="ARBA" id="ARBA00022692"/>
    </source>
</evidence>
<dbReference type="SMART" id="SM00192">
    <property type="entry name" value="LDLa"/>
    <property type="match status" value="4"/>
</dbReference>
<accession>A0A4Y2J8T7</accession>
<dbReference type="PROSITE" id="PS50879">
    <property type="entry name" value="RNASE_H_1"/>
    <property type="match status" value="1"/>
</dbReference>
<dbReference type="GO" id="GO:0043235">
    <property type="term" value="C:receptor complex"/>
    <property type="evidence" value="ECO:0007669"/>
    <property type="project" value="TreeGrafter"/>
</dbReference>
<reference evidence="12 13" key="1">
    <citation type="journal article" date="2019" name="Sci. Rep.">
        <title>Orb-weaving spider Araneus ventricosus genome elucidates the spidroin gene catalogue.</title>
        <authorList>
            <person name="Kono N."/>
            <person name="Nakamura H."/>
            <person name="Ohtoshi R."/>
            <person name="Moran D.A.P."/>
            <person name="Shinohara A."/>
            <person name="Yoshida Y."/>
            <person name="Fujiwara M."/>
            <person name="Mori M."/>
            <person name="Tomita M."/>
            <person name="Arakawa K."/>
        </authorList>
    </citation>
    <scope>NUCLEOTIDE SEQUENCE [LARGE SCALE GENOMIC DNA]</scope>
</reference>
<evidence type="ECO:0000259" key="11">
    <source>
        <dbReference type="PROSITE" id="PS50879"/>
    </source>
</evidence>
<dbReference type="Gene3D" id="3.30.420.10">
    <property type="entry name" value="Ribonuclease H-like superfamily/Ribonuclease H"/>
    <property type="match status" value="1"/>
</dbReference>
<dbReference type="InterPro" id="IPR002156">
    <property type="entry name" value="RNaseH_domain"/>
</dbReference>
<dbReference type="PANTHER" id="PTHR22722:SF14">
    <property type="entry name" value="MEGALIN, ISOFORM A"/>
    <property type="match status" value="1"/>
</dbReference>
<dbReference type="InterPro" id="IPR002172">
    <property type="entry name" value="LDrepeatLR_classA_rpt"/>
</dbReference>
<feature type="disulfide bond" evidence="9">
    <location>
        <begin position="133"/>
        <end position="148"/>
    </location>
</feature>
<feature type="disulfide bond" evidence="9">
    <location>
        <begin position="37"/>
        <end position="55"/>
    </location>
</feature>
<keyword evidence="7 12" id="KW-0675">Receptor</keyword>
<dbReference type="GO" id="GO:0004523">
    <property type="term" value="F:RNA-DNA hybrid ribonuclease activity"/>
    <property type="evidence" value="ECO:0007669"/>
    <property type="project" value="InterPro"/>
</dbReference>
<keyword evidence="5" id="KW-0472">Membrane</keyword>
<keyword evidence="2" id="KW-0812">Transmembrane</keyword>
<comment type="caution">
    <text evidence="12">The sequence shown here is derived from an EMBL/GenBank/DDBJ whole genome shotgun (WGS) entry which is preliminary data.</text>
</comment>
<dbReference type="AlphaFoldDB" id="A0A4Y2J8T7"/>
<organism evidence="12 13">
    <name type="scientific">Araneus ventricosus</name>
    <name type="common">Orbweaver spider</name>
    <name type="synonym">Epeira ventricosa</name>
    <dbReference type="NCBI Taxonomy" id="182803"/>
    <lineage>
        <taxon>Eukaryota</taxon>
        <taxon>Metazoa</taxon>
        <taxon>Ecdysozoa</taxon>
        <taxon>Arthropoda</taxon>
        <taxon>Chelicerata</taxon>
        <taxon>Arachnida</taxon>
        <taxon>Araneae</taxon>
        <taxon>Araneomorphae</taxon>
        <taxon>Entelegynae</taxon>
        <taxon>Araneoidea</taxon>
        <taxon>Araneidae</taxon>
        <taxon>Araneus</taxon>
    </lineage>
</organism>
<keyword evidence="6 9" id="KW-1015">Disulfide bond</keyword>
<dbReference type="GO" id="GO:0006898">
    <property type="term" value="P:receptor-mediated endocytosis"/>
    <property type="evidence" value="ECO:0007669"/>
    <property type="project" value="TreeGrafter"/>
</dbReference>
<proteinExistence type="predicted"/>
<dbReference type="InterPro" id="IPR012337">
    <property type="entry name" value="RNaseH-like_sf"/>
</dbReference>
<dbReference type="InterPro" id="IPR036397">
    <property type="entry name" value="RNaseH_sf"/>
</dbReference>
<sequence length="542" mass="60127">MNFFEKFGLLITVLVHLRVCCAATTVPTTCEMHQFRCDNGECIAMINLCNGQKDCSDESDEAKCNSENYPKCTGGFFQCVSDRRCIPTAWRCDDEDDCADDSDEEDCNTSSCNEYHEFECSKNRQCIYRGMRCNGHIDCDDGSDEQNCEDSSDVCLEGNIPCEDDHHCIPREWLCDGERDCSDGSDEKQCDNNPTTSTTPTTIVPGTTEPSCPDDYCVHNADCVVVRGQYHCNSIHLSAIKNKPLILHQGLKNVAGTSWGLSRNIRRQLYLTVVEKVILYASATWAHNITARQQRLLSSIQRKFLLNITGAYNTTPTAAFQVIEGLMPLHIKAKMQSTLVRVGRLGRNCDCEGIHFDHESYEQPSPPSTIHPALFSLEGRISHGGQVPSNRTPIEVYTDGSKINVQTGSAFCAIANEAITKTWKAKMSTANTVFQAEMLALKAAIEWANTANEDVNIWSDSESSLQALKSFNVKSKITQGAQMTLLENARIRLGWVKAHIGIKGNEIADTLAKEATTDGIPASLQFPKSFLKKQLLQLSLSR</sequence>
<dbReference type="GO" id="GO:0016324">
    <property type="term" value="C:apical plasma membrane"/>
    <property type="evidence" value="ECO:0007669"/>
    <property type="project" value="TreeGrafter"/>
</dbReference>